<sequence>MKNLQSKLYKLNALLEASKLLNSTQDVDYILDFLLKKSLELIEGGDAGAIFLYNKQKNVLEIKSYVGFDSSISEIKLNLGESMTGIAFLRKKSMLFNNLKEINKAIDTMREENKKILRKGLKTKLDRLQSSICCPLIYKEECIGVIVIDNFEDNIPLTYDDMYLLESISVQATIAIINARNYERELRNNRALERYNKMLKEERNKYKYSTSLHSKFTEMVLNGCSIQDILLEVSSLIKRDVFLIDLFYNINNYNFQYYTKLEMIEEISQNLKSYLKNKERSSYFWFEKNLYLNFLPIIVNMDTLGWLGIVSDDNFFSELDNITVEKCITILALQLLKINELNDMEQSLKGEFLESLLLNQNKEYIMKCAKKYKFNFNKNHQMIILNIEMDKNFLIQEKYKKELNRYIKYYYSIINGKINSIFPGSIALINGHSIIIILELDNKDNKKKIKYFLDDIMNMSSKTFFSSRVKRKFKAGISSIIKSIDDFKTAFSNAKQALKIASSIEKDIIYIFYDDLEVKKLLLNNDKKELEDFLLKTLGPLLNYNKKSRNEFLETLKIYITSNGNWTYTKDYLHIHGNTLSYRLNRIMDILKVDLNDYNQRLKIQIAFEILDIIKMC</sequence>
<dbReference type="Pfam" id="PF17853">
    <property type="entry name" value="GGDEF_2"/>
    <property type="match status" value="1"/>
</dbReference>
<dbReference type="InterPro" id="IPR041522">
    <property type="entry name" value="CdaR_GGDEF"/>
</dbReference>
<dbReference type="InterPro" id="IPR042070">
    <property type="entry name" value="PucR_C-HTH_sf"/>
</dbReference>
<protein>
    <submittedName>
        <fullName evidence="4">Sugar diacid utilization regulator</fullName>
    </submittedName>
</protein>
<dbReference type="Gene3D" id="1.10.10.2840">
    <property type="entry name" value="PucR C-terminal helix-turn-helix domain"/>
    <property type="match status" value="1"/>
</dbReference>
<name>A0A1M6SXE9_9FIRM</name>
<dbReference type="Pfam" id="PF13556">
    <property type="entry name" value="HTH_30"/>
    <property type="match status" value="1"/>
</dbReference>
<accession>A0A1M6SXE9</accession>
<dbReference type="InterPro" id="IPR051448">
    <property type="entry name" value="CdaR-like_regulators"/>
</dbReference>
<evidence type="ECO:0000256" key="2">
    <source>
        <dbReference type="SAM" id="Coils"/>
    </source>
</evidence>
<organism evidence="4 5">
    <name type="scientific">Caminicella sporogenes DSM 14501</name>
    <dbReference type="NCBI Taxonomy" id="1121266"/>
    <lineage>
        <taxon>Bacteria</taxon>
        <taxon>Bacillati</taxon>
        <taxon>Bacillota</taxon>
        <taxon>Clostridia</taxon>
        <taxon>Peptostreptococcales</taxon>
        <taxon>Caminicellaceae</taxon>
        <taxon>Caminicella</taxon>
    </lineage>
</organism>
<dbReference type="Pfam" id="PF13185">
    <property type="entry name" value="GAF_2"/>
    <property type="match status" value="1"/>
</dbReference>
<dbReference type="RefSeq" id="WP_072968445.1">
    <property type="nucleotide sequence ID" value="NZ_FRAJ01000021.1"/>
</dbReference>
<dbReference type="InterPro" id="IPR029016">
    <property type="entry name" value="GAF-like_dom_sf"/>
</dbReference>
<keyword evidence="2" id="KW-0175">Coiled coil</keyword>
<evidence type="ECO:0000256" key="1">
    <source>
        <dbReference type="ARBA" id="ARBA00006754"/>
    </source>
</evidence>
<evidence type="ECO:0000313" key="5">
    <source>
        <dbReference type="Proteomes" id="UP000184082"/>
    </source>
</evidence>
<gene>
    <name evidence="4" type="ORF">SAMN02745883_02177</name>
</gene>
<feature type="domain" description="GAF" evidence="3">
    <location>
        <begin position="22"/>
        <end position="186"/>
    </location>
</feature>
<dbReference type="EMBL" id="FRAJ01000021">
    <property type="protein sequence ID" value="SHK49248.1"/>
    <property type="molecule type" value="Genomic_DNA"/>
</dbReference>
<evidence type="ECO:0000259" key="3">
    <source>
        <dbReference type="SMART" id="SM00065"/>
    </source>
</evidence>
<dbReference type="InterPro" id="IPR003018">
    <property type="entry name" value="GAF"/>
</dbReference>
<dbReference type="SUPFAM" id="SSF55781">
    <property type="entry name" value="GAF domain-like"/>
    <property type="match status" value="1"/>
</dbReference>
<evidence type="ECO:0000313" key="4">
    <source>
        <dbReference type="EMBL" id="SHK49248.1"/>
    </source>
</evidence>
<dbReference type="PANTHER" id="PTHR33744">
    <property type="entry name" value="CARBOHYDRATE DIACID REGULATOR"/>
    <property type="match status" value="1"/>
</dbReference>
<dbReference type="PANTHER" id="PTHR33744:SF1">
    <property type="entry name" value="DNA-BINDING TRANSCRIPTIONAL ACTIVATOR ADER"/>
    <property type="match status" value="1"/>
</dbReference>
<comment type="similarity">
    <text evidence="1">Belongs to the CdaR family.</text>
</comment>
<dbReference type="InterPro" id="IPR025736">
    <property type="entry name" value="PucR_C-HTH_dom"/>
</dbReference>
<dbReference type="AlphaFoldDB" id="A0A1M6SXE9"/>
<dbReference type="Proteomes" id="UP000184082">
    <property type="component" value="Unassembled WGS sequence"/>
</dbReference>
<proteinExistence type="inferred from homology"/>
<dbReference type="SMART" id="SM00065">
    <property type="entry name" value="GAF"/>
    <property type="match status" value="1"/>
</dbReference>
<dbReference type="STRING" id="1121266.SAMN02745883_02177"/>
<dbReference type="Gene3D" id="3.30.450.40">
    <property type="match status" value="1"/>
</dbReference>
<keyword evidence="5" id="KW-1185">Reference proteome</keyword>
<reference evidence="4 5" key="1">
    <citation type="submission" date="2016-11" db="EMBL/GenBank/DDBJ databases">
        <authorList>
            <person name="Jaros S."/>
            <person name="Januszkiewicz K."/>
            <person name="Wedrychowicz H."/>
        </authorList>
    </citation>
    <scope>NUCLEOTIDE SEQUENCE [LARGE SCALE GENOMIC DNA]</scope>
    <source>
        <strain evidence="4 5">DSM 14501</strain>
    </source>
</reference>
<feature type="coiled-coil region" evidence="2">
    <location>
        <begin position="92"/>
        <end position="119"/>
    </location>
</feature>